<dbReference type="InterPro" id="IPR012818">
    <property type="entry name" value="CbiE"/>
</dbReference>
<dbReference type="Gene3D" id="3.40.1010.10">
    <property type="entry name" value="Cobalt-precorrin-4 Transmethylase, Domain 1"/>
    <property type="match status" value="1"/>
</dbReference>
<evidence type="ECO:0000256" key="1">
    <source>
        <dbReference type="ARBA" id="ARBA00004953"/>
    </source>
</evidence>
<dbReference type="EMBL" id="FOLG01000008">
    <property type="protein sequence ID" value="SFC70956.1"/>
    <property type="molecule type" value="Genomic_DNA"/>
</dbReference>
<dbReference type="SUPFAM" id="SSF53790">
    <property type="entry name" value="Tetrapyrrole methylase"/>
    <property type="match status" value="1"/>
</dbReference>
<dbReference type="CDD" id="cd02440">
    <property type="entry name" value="AdoMet_MTases"/>
    <property type="match status" value="1"/>
</dbReference>
<comment type="pathway">
    <text evidence="1">Cofactor biosynthesis; adenosylcobalamin biosynthesis.</text>
</comment>
<organism evidence="7 8">
    <name type="scientific">Tropicimonas isoalkanivorans</name>
    <dbReference type="NCBI Taxonomy" id="441112"/>
    <lineage>
        <taxon>Bacteria</taxon>
        <taxon>Pseudomonadati</taxon>
        <taxon>Pseudomonadota</taxon>
        <taxon>Alphaproteobacteria</taxon>
        <taxon>Rhodobacterales</taxon>
        <taxon>Roseobacteraceae</taxon>
        <taxon>Tropicimonas</taxon>
    </lineage>
</organism>
<keyword evidence="2" id="KW-0169">Cobalamin biosynthesis</keyword>
<dbReference type="InterPro" id="IPR014008">
    <property type="entry name" value="Cbl_synth_MTase_CbiT"/>
</dbReference>
<dbReference type="UniPathway" id="UPA00148"/>
<keyword evidence="5" id="KW-0949">S-adenosyl-L-methionine</keyword>
<dbReference type="NCBIfam" id="TIGR02469">
    <property type="entry name" value="CbiT"/>
    <property type="match status" value="1"/>
</dbReference>
<dbReference type="Proteomes" id="UP000198728">
    <property type="component" value="Unassembled WGS sequence"/>
</dbReference>
<evidence type="ECO:0000256" key="3">
    <source>
        <dbReference type="ARBA" id="ARBA00022603"/>
    </source>
</evidence>
<dbReference type="GO" id="GO:0009236">
    <property type="term" value="P:cobalamin biosynthetic process"/>
    <property type="evidence" value="ECO:0007669"/>
    <property type="project" value="UniProtKB-UniPathway"/>
</dbReference>
<feature type="domain" description="Tetrapyrrole methylase" evidence="6">
    <location>
        <begin position="7"/>
        <end position="189"/>
    </location>
</feature>
<name>A0A1I1LD97_9RHOB</name>
<dbReference type="InterPro" id="IPR029063">
    <property type="entry name" value="SAM-dependent_MTases_sf"/>
</dbReference>
<keyword evidence="3 7" id="KW-0489">Methyltransferase</keyword>
<dbReference type="Pfam" id="PF00590">
    <property type="entry name" value="TP_methylase"/>
    <property type="match status" value="1"/>
</dbReference>
<dbReference type="SUPFAM" id="SSF53335">
    <property type="entry name" value="S-adenosyl-L-methionine-dependent methyltransferases"/>
    <property type="match status" value="1"/>
</dbReference>
<proteinExistence type="predicted"/>
<reference evidence="7 8" key="1">
    <citation type="submission" date="2016-10" db="EMBL/GenBank/DDBJ databases">
        <authorList>
            <person name="de Groot N.N."/>
        </authorList>
    </citation>
    <scope>NUCLEOTIDE SEQUENCE [LARGE SCALE GENOMIC DNA]</scope>
    <source>
        <strain evidence="7 8">DSM 19548</strain>
    </source>
</reference>
<evidence type="ECO:0000256" key="5">
    <source>
        <dbReference type="ARBA" id="ARBA00022691"/>
    </source>
</evidence>
<keyword evidence="8" id="KW-1185">Reference proteome</keyword>
<dbReference type="InterPro" id="IPR000878">
    <property type="entry name" value="4pyrrol_Mease"/>
</dbReference>
<evidence type="ECO:0000313" key="7">
    <source>
        <dbReference type="EMBL" id="SFC70956.1"/>
    </source>
</evidence>
<dbReference type="PANTHER" id="PTHR43182">
    <property type="entry name" value="COBALT-PRECORRIN-6B C(15)-METHYLTRANSFERASE (DECARBOXYLATING)"/>
    <property type="match status" value="1"/>
</dbReference>
<dbReference type="STRING" id="441112.SAMN04488094_10862"/>
<gene>
    <name evidence="7" type="ORF">SAMN04488094_10862</name>
</gene>
<dbReference type="GO" id="GO:0032259">
    <property type="term" value="P:methylation"/>
    <property type="evidence" value="ECO:0007669"/>
    <property type="project" value="UniProtKB-KW"/>
</dbReference>
<dbReference type="InterPro" id="IPR014777">
    <property type="entry name" value="4pyrrole_Mease_sub1"/>
</dbReference>
<sequence>MTAWLDVIGMGEDGWNGLSPAARARLHAAELIVTGPRLADHLPDLPAEKRLWPSPFRDLAEELVGWRGRRVAVLVTGDPLWYSAGALFLRHFAPEEVAYYPHLSAFQLAAARMKWSLADTETLTIHGRPAEQAIPFLAPGVRLLLLTRDGTSPKEVAALLAARGMGASRLTVLANMGGASETRIEGTAADWSATAPDLHVLAVDCLGDPGAAILPRTGLPDDAFEHDGQLTKRELRVLTLAALAPRRGQLLWDIGTGCGSVAIEWMRADRDMRAIGVESSRERLALAAANATCLGAPRLDLRDGRAPDALDGLPQPDAIFIGGGLSDQVATRALDALPPHGRLVANAVTLESEALLGRLHSAHGGTLIRVSVSRAEPVGRLRGFKPLMPVTQWSLTK</sequence>
<dbReference type="InterPro" id="IPR006365">
    <property type="entry name" value="Cbl_synth_CobL"/>
</dbReference>
<dbReference type="PIRSF" id="PIRSF036428">
    <property type="entry name" value="CobL"/>
    <property type="match status" value="1"/>
</dbReference>
<dbReference type="PANTHER" id="PTHR43182:SF1">
    <property type="entry name" value="COBALT-PRECORRIN-7 C(5)-METHYLTRANSFERASE"/>
    <property type="match status" value="1"/>
</dbReference>
<dbReference type="GO" id="GO:0008276">
    <property type="term" value="F:protein methyltransferase activity"/>
    <property type="evidence" value="ECO:0007669"/>
    <property type="project" value="InterPro"/>
</dbReference>
<dbReference type="Gene3D" id="3.40.50.150">
    <property type="entry name" value="Vaccinia Virus protein VP39"/>
    <property type="match status" value="1"/>
</dbReference>
<evidence type="ECO:0000259" key="6">
    <source>
        <dbReference type="Pfam" id="PF00590"/>
    </source>
</evidence>
<dbReference type="NCBIfam" id="TIGR02467">
    <property type="entry name" value="CbiE"/>
    <property type="match status" value="1"/>
</dbReference>
<dbReference type="CDD" id="cd11644">
    <property type="entry name" value="Precorrin-6Y-MT"/>
    <property type="match status" value="1"/>
</dbReference>
<protein>
    <submittedName>
        <fullName evidence="7">Precorrin-6Y C5,15-methyltransferase (Decarboxylating)</fullName>
    </submittedName>
</protein>
<dbReference type="InterPro" id="IPR050714">
    <property type="entry name" value="Cobalamin_biosynth_MTase"/>
</dbReference>
<evidence type="ECO:0000256" key="4">
    <source>
        <dbReference type="ARBA" id="ARBA00022679"/>
    </source>
</evidence>
<dbReference type="InterPro" id="IPR035996">
    <property type="entry name" value="4pyrrol_Methylase_sf"/>
</dbReference>
<accession>A0A1I1LD97</accession>
<dbReference type="AlphaFoldDB" id="A0A1I1LD97"/>
<keyword evidence="4 7" id="KW-0808">Transferase</keyword>
<evidence type="ECO:0000256" key="2">
    <source>
        <dbReference type="ARBA" id="ARBA00022573"/>
    </source>
</evidence>
<evidence type="ECO:0000313" key="8">
    <source>
        <dbReference type="Proteomes" id="UP000198728"/>
    </source>
</evidence>